<feature type="compositionally biased region" description="Polar residues" evidence="1">
    <location>
        <begin position="107"/>
        <end position="121"/>
    </location>
</feature>
<feature type="region of interest" description="Disordered" evidence="1">
    <location>
        <begin position="107"/>
        <end position="137"/>
    </location>
</feature>
<reference evidence="3 4" key="1">
    <citation type="journal article" date="2006" name="Nature">
        <title>Global trends of whole-genome duplications revealed by the ciliate Paramecium tetraurelia.</title>
        <authorList>
            <consortium name="Genoscope"/>
            <person name="Aury J.-M."/>
            <person name="Jaillon O."/>
            <person name="Duret L."/>
            <person name="Noel B."/>
            <person name="Jubin C."/>
            <person name="Porcel B.M."/>
            <person name="Segurens B."/>
            <person name="Daubin V."/>
            <person name="Anthouard V."/>
            <person name="Aiach N."/>
            <person name="Arnaiz O."/>
            <person name="Billaut A."/>
            <person name="Beisson J."/>
            <person name="Blanc I."/>
            <person name="Bouhouche K."/>
            <person name="Camara F."/>
            <person name="Duharcourt S."/>
            <person name="Guigo R."/>
            <person name="Gogendeau D."/>
            <person name="Katinka M."/>
            <person name="Keller A.-M."/>
            <person name="Kissmehl R."/>
            <person name="Klotz C."/>
            <person name="Koll F."/>
            <person name="Le Moue A."/>
            <person name="Lepere C."/>
            <person name="Malinsky S."/>
            <person name="Nowacki M."/>
            <person name="Nowak J.K."/>
            <person name="Plattner H."/>
            <person name="Poulain J."/>
            <person name="Ruiz F."/>
            <person name="Serrano V."/>
            <person name="Zagulski M."/>
            <person name="Dessen P."/>
            <person name="Betermier M."/>
            <person name="Weissenbach J."/>
            <person name="Scarpelli C."/>
            <person name="Schachter V."/>
            <person name="Sperling L."/>
            <person name="Meyer E."/>
            <person name="Cohen J."/>
            <person name="Wincker P."/>
        </authorList>
    </citation>
    <scope>NUCLEOTIDE SEQUENCE [LARGE SCALE GENOMIC DNA]</scope>
    <source>
        <strain evidence="3 4">Stock d4-2</strain>
    </source>
</reference>
<dbReference type="Proteomes" id="UP000000600">
    <property type="component" value="Unassembled WGS sequence"/>
</dbReference>
<dbReference type="STRING" id="5888.A0E2J5"/>
<dbReference type="AlphaFoldDB" id="A0E2J5"/>
<dbReference type="PROSITE" id="PS50969">
    <property type="entry name" value="FCP1"/>
    <property type="match status" value="1"/>
</dbReference>
<dbReference type="InterPro" id="IPR004274">
    <property type="entry name" value="FCP1_dom"/>
</dbReference>
<evidence type="ECO:0000256" key="1">
    <source>
        <dbReference type="SAM" id="MobiDB-lite"/>
    </source>
</evidence>
<dbReference type="PANTHER" id="PTHR12210">
    <property type="entry name" value="DULLARD PROTEIN PHOSPHATASE"/>
    <property type="match status" value="1"/>
</dbReference>
<dbReference type="NCBIfam" id="TIGR02251">
    <property type="entry name" value="HIF-SF_euk"/>
    <property type="match status" value="1"/>
</dbReference>
<evidence type="ECO:0000313" key="3">
    <source>
        <dbReference type="EMBL" id="CAK89512.1"/>
    </source>
</evidence>
<dbReference type="CDD" id="cd07521">
    <property type="entry name" value="HAD_FCP1-like"/>
    <property type="match status" value="1"/>
</dbReference>
<dbReference type="OMA" id="YQQRHIS"/>
<dbReference type="OrthoDB" id="277011at2759"/>
<dbReference type="SUPFAM" id="SSF56784">
    <property type="entry name" value="HAD-like"/>
    <property type="match status" value="1"/>
</dbReference>
<accession>A0E2J5</accession>
<feature type="compositionally biased region" description="Polar residues" evidence="1">
    <location>
        <begin position="46"/>
        <end position="65"/>
    </location>
</feature>
<dbReference type="EMBL" id="CT868655">
    <property type="protein sequence ID" value="CAK89512.1"/>
    <property type="molecule type" value="Genomic_DNA"/>
</dbReference>
<feature type="region of interest" description="Disordered" evidence="1">
    <location>
        <begin position="42"/>
        <end position="65"/>
    </location>
</feature>
<dbReference type="Pfam" id="PF03031">
    <property type="entry name" value="NIF"/>
    <property type="match status" value="1"/>
</dbReference>
<proteinExistence type="predicted"/>
<feature type="domain" description="FCP1 homology" evidence="2">
    <location>
        <begin position="361"/>
        <end position="523"/>
    </location>
</feature>
<evidence type="ECO:0000259" key="2">
    <source>
        <dbReference type="PROSITE" id="PS50969"/>
    </source>
</evidence>
<dbReference type="GO" id="GO:0004721">
    <property type="term" value="F:phosphoprotein phosphatase activity"/>
    <property type="evidence" value="ECO:0000318"/>
    <property type="project" value="GO_Central"/>
</dbReference>
<name>A0E2J5_PARTE</name>
<dbReference type="InParanoid" id="A0E2J5"/>
<feature type="compositionally biased region" description="Polar residues" evidence="1">
    <location>
        <begin position="128"/>
        <end position="137"/>
    </location>
</feature>
<dbReference type="FunFam" id="3.40.50.1000:FF:000121">
    <property type="entry name" value="Uncharacterized protein"/>
    <property type="match status" value="1"/>
</dbReference>
<dbReference type="eggNOG" id="KOG1605">
    <property type="taxonomic scope" value="Eukaryota"/>
</dbReference>
<dbReference type="InterPro" id="IPR036412">
    <property type="entry name" value="HAD-like_sf"/>
</dbReference>
<dbReference type="InterPro" id="IPR011948">
    <property type="entry name" value="Dullard_phosphatase"/>
</dbReference>
<organism evidence="3 4">
    <name type="scientific">Paramecium tetraurelia</name>
    <dbReference type="NCBI Taxonomy" id="5888"/>
    <lineage>
        <taxon>Eukaryota</taxon>
        <taxon>Sar</taxon>
        <taxon>Alveolata</taxon>
        <taxon>Ciliophora</taxon>
        <taxon>Intramacronucleata</taxon>
        <taxon>Oligohymenophorea</taxon>
        <taxon>Peniculida</taxon>
        <taxon>Parameciidae</taxon>
        <taxon>Paramecium</taxon>
    </lineage>
</organism>
<dbReference type="KEGG" id="ptm:GSPATT00022684001"/>
<dbReference type="SMART" id="SM00577">
    <property type="entry name" value="CPDc"/>
    <property type="match status" value="1"/>
</dbReference>
<evidence type="ECO:0000313" key="4">
    <source>
        <dbReference type="Proteomes" id="UP000000600"/>
    </source>
</evidence>
<keyword evidence="4" id="KW-1185">Reference proteome</keyword>
<protein>
    <recommendedName>
        <fullName evidence="2">FCP1 homology domain-containing protein</fullName>
    </recommendedName>
</protein>
<dbReference type="RefSeq" id="XP_001456909.1">
    <property type="nucleotide sequence ID" value="XM_001456872.1"/>
</dbReference>
<sequence>MQKTTLNYSCADLTHKQAQQENAKFGIVIDKENSYAVLQKKKQLQNRENSSQSQQKADFRSNSGLQKTSSLQQFYRASSTNDKNSYQNQKNTYAYLKDMKNSSAIQQLQQSGYQQRHISSKQLKEQNGKLTEQASNNQLKTNTLEGYEDKKLSLKFMKSCQDKQKNLKSKDQPEYNNQQILDNKADKLRYKQQGLLAKYFPIQANEQANDKNTDDKKQTRDVKQIYNIYTQIKDIKNYYSNSLKQTQEKKGLQLQDFVTQLTSNNIKTSSKQLVNNYTHLKTDRQQYNEVKQTHLYKSSETQQSEPFLYYISTILQSLRRQESNRHDDKIRDHFSQTYQGLLFANQLDLTFDEDKIVHLPRSNNLKTIVFDLDETLIHCNEHAQIPGDVILPITFPNGETVQASINIRPHAQKVLQTLSKHFEIIIFTASHSSYANIVIDYLDPKRQWISHRFYRENCLQTPEGAYVKDLRVLGNRKLSNVLLIDNAAYSFSQQIENGVPIISFYDNYDDQELLLLQNYLLSFRYEKDVRDLNQRISKGTTVKFICHVHMIGVIEPVDNCE</sequence>
<dbReference type="InterPro" id="IPR050365">
    <property type="entry name" value="TIM50"/>
</dbReference>
<dbReference type="InterPro" id="IPR023214">
    <property type="entry name" value="HAD_sf"/>
</dbReference>
<gene>
    <name evidence="3" type="ORF">GSPATT00022684001</name>
</gene>
<dbReference type="HOGENOM" id="CLU_032767_1_0_1"/>
<dbReference type="GeneID" id="5042694"/>
<dbReference type="Gene3D" id="3.40.50.1000">
    <property type="entry name" value="HAD superfamily/HAD-like"/>
    <property type="match status" value="1"/>
</dbReference>